<keyword evidence="5" id="KW-0520">NAD</keyword>
<keyword evidence="5" id="KW-0874">Quinone</keyword>
<dbReference type="NCBIfam" id="TIGR01770">
    <property type="entry name" value="NDH_I_N"/>
    <property type="match status" value="1"/>
</dbReference>
<keyword evidence="4 5" id="KW-0472">Membrane</keyword>
<dbReference type="EC" id="7.1.1.-" evidence="5"/>
<dbReference type="GO" id="GO:0005886">
    <property type="term" value="C:plasma membrane"/>
    <property type="evidence" value="ECO:0007669"/>
    <property type="project" value="UniProtKB-SubCell"/>
</dbReference>
<keyword evidence="5" id="KW-0813">Transport</keyword>
<dbReference type="GO" id="GO:0048038">
    <property type="term" value="F:quinone binding"/>
    <property type="evidence" value="ECO:0007669"/>
    <property type="project" value="UniProtKB-KW"/>
</dbReference>
<dbReference type="Proteomes" id="UP000319829">
    <property type="component" value="Unassembled WGS sequence"/>
</dbReference>
<comment type="caution">
    <text evidence="8">The sequence shown here is derived from an EMBL/GenBank/DDBJ whole genome shotgun (WGS) entry which is preliminary data.</text>
</comment>
<evidence type="ECO:0000256" key="5">
    <source>
        <dbReference type="HAMAP-Rule" id="MF_00445"/>
    </source>
</evidence>
<accession>A0A538SWS0</accession>
<keyword evidence="3 5" id="KW-1133">Transmembrane helix</keyword>
<feature type="transmembrane region" description="Helical" evidence="5">
    <location>
        <begin position="12"/>
        <end position="33"/>
    </location>
</feature>
<comment type="subunit">
    <text evidence="5">NDH-1 is composed of 14 different subunits. Subunits NuoA, H, J, K, L, M, N constitute the membrane sector of the complex.</text>
</comment>
<keyword evidence="2 5" id="KW-0812">Transmembrane</keyword>
<dbReference type="HAMAP" id="MF_00445">
    <property type="entry name" value="NDH1_NuoN_1"/>
    <property type="match status" value="1"/>
</dbReference>
<feature type="transmembrane region" description="Helical" evidence="5">
    <location>
        <begin position="78"/>
        <end position="95"/>
    </location>
</feature>
<protein>
    <recommendedName>
        <fullName evidence="5">NADH-quinone oxidoreductase subunit N</fullName>
        <ecNumber evidence="5">7.1.1.-</ecNumber>
    </recommendedName>
    <alternativeName>
        <fullName evidence="5">NADH dehydrogenase I subunit N</fullName>
    </alternativeName>
    <alternativeName>
        <fullName evidence="5">NDH-1 subunit N</fullName>
    </alternativeName>
</protein>
<comment type="catalytic activity">
    <reaction evidence="5">
        <text>a quinone + NADH + 5 H(+)(in) = a quinol + NAD(+) + 4 H(+)(out)</text>
        <dbReference type="Rhea" id="RHEA:57888"/>
        <dbReference type="ChEBI" id="CHEBI:15378"/>
        <dbReference type="ChEBI" id="CHEBI:24646"/>
        <dbReference type="ChEBI" id="CHEBI:57540"/>
        <dbReference type="ChEBI" id="CHEBI:57945"/>
        <dbReference type="ChEBI" id="CHEBI:132124"/>
    </reaction>
</comment>
<evidence type="ECO:0000259" key="7">
    <source>
        <dbReference type="Pfam" id="PF00361"/>
    </source>
</evidence>
<sequence>MNPLQISTPIGMIGPLLILCGVAFAILLLDLVLPHSQKHWTGTIALAGVAWAFVVAAGQWGSEQRGYADMVVLDDLSTLFNLLFLASTFVTILLSEPFLRSENVEQPEYYALLLFCTAGMMLLASALDLITLFLGIEVLSISLYVLAGYRRGSDASNEAAMKYFLLGAFASAILLYGIALTYGATGTTNLSRIAESFTTSGSQFPEGLLLAGMAMILVGFAFKVALVPFHMWTPDVYEGAPTPITAFMSAGPKAAAFAAFLRTFFVAFGPIHGDWNMLLSVIAALTMTVGNVAAIAQTNVKRMLAYSSIAHSGYVLIGLVAGGNVGGTASIFYLLAYTAMNLGAFAVVILLEHRGVGGDELRDYAGLGFRYPIIGAMLALFMISLSGIPPTVGFVGKLYLFGAAVQTGHIPLAVIAVLNSAVSVFYYLRLLVLMYMREPGEVLPPIRVPAAIGIALLATSAVTLGVGLFPGDWIEAARQGVRALFS</sequence>
<organism evidence="8 9">
    <name type="scientific">Eiseniibacteriota bacterium</name>
    <dbReference type="NCBI Taxonomy" id="2212470"/>
    <lineage>
        <taxon>Bacteria</taxon>
        <taxon>Candidatus Eiseniibacteriota</taxon>
    </lineage>
</organism>
<keyword evidence="5" id="KW-0830">Ubiquinone</keyword>
<dbReference type="PRINTS" id="PR01434">
    <property type="entry name" value="NADHDHGNASE5"/>
</dbReference>
<comment type="subcellular location">
    <subcellularLocation>
        <location evidence="5">Cell membrane</location>
        <topology evidence="5">Multi-pass membrane protein</topology>
    </subcellularLocation>
    <subcellularLocation>
        <location evidence="1">Endomembrane system</location>
        <topology evidence="1">Multi-pass membrane protein</topology>
    </subcellularLocation>
    <subcellularLocation>
        <location evidence="6">Membrane</location>
        <topology evidence="6">Multi-pass membrane protein</topology>
    </subcellularLocation>
</comment>
<feature type="transmembrane region" description="Helical" evidence="5">
    <location>
        <begin position="254"/>
        <end position="271"/>
    </location>
</feature>
<evidence type="ECO:0000256" key="2">
    <source>
        <dbReference type="ARBA" id="ARBA00022692"/>
    </source>
</evidence>
<dbReference type="PANTHER" id="PTHR22773">
    <property type="entry name" value="NADH DEHYDROGENASE"/>
    <property type="match status" value="1"/>
</dbReference>
<feature type="transmembrane region" description="Helical" evidence="5">
    <location>
        <begin position="371"/>
        <end position="388"/>
    </location>
</feature>
<comment type="similarity">
    <text evidence="5">Belongs to the complex I subunit 2 family.</text>
</comment>
<proteinExistence type="inferred from homology"/>
<dbReference type="GO" id="GO:0008137">
    <property type="term" value="F:NADH dehydrogenase (ubiquinone) activity"/>
    <property type="evidence" value="ECO:0007669"/>
    <property type="project" value="InterPro"/>
</dbReference>
<gene>
    <name evidence="5" type="primary">nuoN</name>
    <name evidence="8" type="ORF">E6K74_02165</name>
</gene>
<dbReference type="Pfam" id="PF00361">
    <property type="entry name" value="Proton_antipo_M"/>
    <property type="match status" value="1"/>
</dbReference>
<evidence type="ECO:0000313" key="9">
    <source>
        <dbReference type="Proteomes" id="UP000319829"/>
    </source>
</evidence>
<feature type="transmembrane region" description="Helical" evidence="5">
    <location>
        <begin position="40"/>
        <end position="58"/>
    </location>
</feature>
<feature type="transmembrane region" description="Helical" evidence="5">
    <location>
        <begin position="277"/>
        <end position="296"/>
    </location>
</feature>
<feature type="transmembrane region" description="Helical" evidence="5">
    <location>
        <begin position="107"/>
        <end position="124"/>
    </location>
</feature>
<name>A0A538SWS0_UNCEI</name>
<dbReference type="InterPro" id="IPR010096">
    <property type="entry name" value="NADH-Q_OxRdtase_suN/2"/>
</dbReference>
<evidence type="ECO:0000256" key="3">
    <source>
        <dbReference type="ARBA" id="ARBA00022989"/>
    </source>
</evidence>
<dbReference type="GO" id="GO:0012505">
    <property type="term" value="C:endomembrane system"/>
    <property type="evidence" value="ECO:0007669"/>
    <property type="project" value="UniProtKB-SubCell"/>
</dbReference>
<feature type="transmembrane region" description="Helical" evidence="5">
    <location>
        <begin position="161"/>
        <end position="182"/>
    </location>
</feature>
<feature type="transmembrane region" description="Helical" evidence="5">
    <location>
        <begin position="408"/>
        <end position="428"/>
    </location>
</feature>
<evidence type="ECO:0000256" key="6">
    <source>
        <dbReference type="RuleBase" id="RU000320"/>
    </source>
</evidence>
<evidence type="ECO:0000256" key="1">
    <source>
        <dbReference type="ARBA" id="ARBA00004127"/>
    </source>
</evidence>
<keyword evidence="5" id="KW-1278">Translocase</keyword>
<dbReference type="GO" id="GO:0050136">
    <property type="term" value="F:NADH dehydrogenase (quinone) (non-electrogenic) activity"/>
    <property type="evidence" value="ECO:0007669"/>
    <property type="project" value="UniProtKB-UniRule"/>
</dbReference>
<reference evidence="8 9" key="1">
    <citation type="journal article" date="2019" name="Nat. Microbiol.">
        <title>Mediterranean grassland soil C-N compound turnover is dependent on rainfall and depth, and is mediated by genomically divergent microorganisms.</title>
        <authorList>
            <person name="Diamond S."/>
            <person name="Andeer P.F."/>
            <person name="Li Z."/>
            <person name="Crits-Christoph A."/>
            <person name="Burstein D."/>
            <person name="Anantharaman K."/>
            <person name="Lane K.R."/>
            <person name="Thomas B.C."/>
            <person name="Pan C."/>
            <person name="Northen T.R."/>
            <person name="Banfield J.F."/>
        </authorList>
    </citation>
    <scope>NUCLEOTIDE SEQUENCE [LARGE SCALE GENOMIC DNA]</scope>
    <source>
        <strain evidence="8">WS_4</strain>
    </source>
</reference>
<feature type="transmembrane region" description="Helical" evidence="5">
    <location>
        <begin position="448"/>
        <end position="469"/>
    </location>
</feature>
<dbReference type="EMBL" id="VBOU01000014">
    <property type="protein sequence ID" value="TMQ55795.1"/>
    <property type="molecule type" value="Genomic_DNA"/>
</dbReference>
<dbReference type="GO" id="GO:0042773">
    <property type="term" value="P:ATP synthesis coupled electron transport"/>
    <property type="evidence" value="ECO:0007669"/>
    <property type="project" value="InterPro"/>
</dbReference>
<dbReference type="AlphaFoldDB" id="A0A538SWS0"/>
<feature type="domain" description="NADH:quinone oxidoreductase/Mrp antiporter transmembrane" evidence="7">
    <location>
        <begin position="126"/>
        <end position="421"/>
    </location>
</feature>
<evidence type="ECO:0000256" key="4">
    <source>
        <dbReference type="ARBA" id="ARBA00023136"/>
    </source>
</evidence>
<keyword evidence="5" id="KW-1003">Cell membrane</keyword>
<dbReference type="InterPro" id="IPR001750">
    <property type="entry name" value="ND/Mrp_TM"/>
</dbReference>
<evidence type="ECO:0000313" key="8">
    <source>
        <dbReference type="EMBL" id="TMQ55795.1"/>
    </source>
</evidence>
<comment type="function">
    <text evidence="5">NDH-1 shuttles electrons from NADH, via FMN and iron-sulfur (Fe-S) centers, to quinones in the respiratory chain. The immediate electron acceptor for the enzyme in this species is believed to be ubiquinone. Couples the redox reaction to proton translocation (for every two electrons transferred, four hydrogen ions are translocated across the cytoplasmic membrane), and thus conserves the redox energy in a proton gradient.</text>
</comment>
<feature type="transmembrane region" description="Helical" evidence="5">
    <location>
        <begin position="208"/>
        <end position="233"/>
    </location>
</feature>